<dbReference type="PANTHER" id="PTHR32552:SF68">
    <property type="entry name" value="FERRICHROME OUTER MEMBRANE TRANSPORTER_PHAGE RECEPTOR"/>
    <property type="match status" value="1"/>
</dbReference>
<feature type="domain" description="TonB-dependent receptor plug" evidence="18">
    <location>
        <begin position="148"/>
        <end position="241"/>
    </location>
</feature>
<dbReference type="GO" id="GO:0015344">
    <property type="term" value="F:siderophore uptake transmembrane transporter activity"/>
    <property type="evidence" value="ECO:0007669"/>
    <property type="project" value="TreeGrafter"/>
</dbReference>
<dbReference type="Pfam" id="PF00593">
    <property type="entry name" value="TonB_dep_Rec_b-barrel"/>
    <property type="match status" value="1"/>
</dbReference>
<feature type="domain" description="TonB-dependent receptor-like beta-barrel" evidence="17">
    <location>
        <begin position="337"/>
        <end position="781"/>
    </location>
</feature>
<dbReference type="NCBIfam" id="TIGR01783">
    <property type="entry name" value="TonB-siderophor"/>
    <property type="match status" value="1"/>
</dbReference>
<dbReference type="OrthoDB" id="9758472at2"/>
<dbReference type="PROSITE" id="PS52016">
    <property type="entry name" value="TONB_DEPENDENT_REC_3"/>
    <property type="match status" value="1"/>
</dbReference>
<keyword evidence="9" id="KW-0406">Ion transport</keyword>
<keyword evidence="4 14" id="KW-1134">Transmembrane beta strand</keyword>
<evidence type="ECO:0000256" key="2">
    <source>
        <dbReference type="ARBA" id="ARBA00009810"/>
    </source>
</evidence>
<evidence type="ECO:0000256" key="3">
    <source>
        <dbReference type="ARBA" id="ARBA00022448"/>
    </source>
</evidence>
<dbReference type="InterPro" id="IPR039426">
    <property type="entry name" value="TonB-dep_rcpt-like"/>
</dbReference>
<dbReference type="Pfam" id="PF13620">
    <property type="entry name" value="CarboxypepD_reg"/>
    <property type="match status" value="1"/>
</dbReference>
<evidence type="ECO:0000256" key="1">
    <source>
        <dbReference type="ARBA" id="ARBA00004571"/>
    </source>
</evidence>
<keyword evidence="6 14" id="KW-0812">Transmembrane</keyword>
<evidence type="ECO:0000256" key="8">
    <source>
        <dbReference type="ARBA" id="ARBA00023004"/>
    </source>
</evidence>
<dbReference type="SUPFAM" id="SSF49464">
    <property type="entry name" value="Carboxypeptidase regulatory domain-like"/>
    <property type="match status" value="1"/>
</dbReference>
<dbReference type="InterPro" id="IPR000531">
    <property type="entry name" value="Beta-barrel_TonB"/>
</dbReference>
<dbReference type="PANTHER" id="PTHR32552">
    <property type="entry name" value="FERRICHROME IRON RECEPTOR-RELATED"/>
    <property type="match status" value="1"/>
</dbReference>
<evidence type="ECO:0000259" key="18">
    <source>
        <dbReference type="Pfam" id="PF07715"/>
    </source>
</evidence>
<dbReference type="RefSeq" id="WP_146154299.1">
    <property type="nucleotide sequence ID" value="NZ_PYGK01000001.1"/>
</dbReference>
<evidence type="ECO:0000256" key="15">
    <source>
        <dbReference type="RuleBase" id="RU003357"/>
    </source>
</evidence>
<evidence type="ECO:0000256" key="7">
    <source>
        <dbReference type="ARBA" id="ARBA00022729"/>
    </source>
</evidence>
<name>A0A2P8GPC5_9BACT</name>
<gene>
    <name evidence="19" type="ORF">CLV42_101579</name>
</gene>
<evidence type="ECO:0000313" key="19">
    <source>
        <dbReference type="EMBL" id="PSL35817.1"/>
    </source>
</evidence>
<dbReference type="Proteomes" id="UP000240978">
    <property type="component" value="Unassembled WGS sequence"/>
</dbReference>
<evidence type="ECO:0000256" key="16">
    <source>
        <dbReference type="SAM" id="SignalP"/>
    </source>
</evidence>
<protein>
    <submittedName>
        <fullName evidence="19">Iron complex outermembrane receptor protein</fullName>
    </submittedName>
</protein>
<evidence type="ECO:0000256" key="12">
    <source>
        <dbReference type="ARBA" id="ARBA00023170"/>
    </source>
</evidence>
<feature type="signal peptide" evidence="16">
    <location>
        <begin position="1"/>
        <end position="28"/>
    </location>
</feature>
<dbReference type="GO" id="GO:0009279">
    <property type="term" value="C:cell outer membrane"/>
    <property type="evidence" value="ECO:0007669"/>
    <property type="project" value="UniProtKB-SubCell"/>
</dbReference>
<proteinExistence type="inferred from homology"/>
<keyword evidence="12 19" id="KW-0675">Receptor</keyword>
<comment type="similarity">
    <text evidence="2 14 15">Belongs to the TonB-dependent receptor family.</text>
</comment>
<evidence type="ECO:0000256" key="6">
    <source>
        <dbReference type="ARBA" id="ARBA00022692"/>
    </source>
</evidence>
<dbReference type="Gene3D" id="2.170.130.10">
    <property type="entry name" value="TonB-dependent receptor, plug domain"/>
    <property type="match status" value="1"/>
</dbReference>
<keyword evidence="11 14" id="KW-0472">Membrane</keyword>
<sequence>MMKFTGHYLRATLLFLVVLLSCFTAVHAASFNEDNNGIIKGKVKTSDGKPAADVPVILQGTTQATTTDGAGSFAFRGVPAGNYQIIISQPGFANIIKEVTITSGQTVTLDFQLDISRKELNEVVITGTQNKLVKRSSEYVSKLPLANIENPQIYTTITKDLMANQLVYSVDDAMRNAPGIARLWESTGRSGDGGSYYSSRGFIVQSQLRNGVAGNVATKVDAANLERLEVIKGPSATLFGSTLTSYGGLINRVTKKPYDHFGGEITYAGGSFAYNRLQADINTPLDSTGKVALRLNTAYTYENSWQDNGFNKTLAFAPSVSYKVSDRLSFQFDAEYYSGEGTGNTIFFFPYGVNMSRLSAQRADKLNIDYKRSFFNEDLIQKSRNMNFFATMNYKISDQWTSQTIFTNTNSYSDGAGPYFYLLPGDSISRNDQFTDNSKVGVTEIQQNFSGDFRLGKMRNRFVGGLDFFFLNEDEYYSGGTYDIVPSHGVIPTYNDFNRANMDKIYQNGGYTFTYPVIYKAYTYSAYASDVLNITDKLAVQAALRIDYFDRKGTYDNTSGKTGNDGYTQTALSPKFGVVYQIIKDKFSVFGNYQNGFKNVAGYDSSKGKAFTPEQANQIEGGVKMDLFDGRLTGTFSYYDIKVKDIVRTDPEHPLRSIQDGTQLSKGFEAQIIANPIQGLNIIAGFAYNDSKYEKSSSDVEGRRPTTAGSPVLANLWLSYHLPISATRGLNFGFGGNYASETKVVNSASTGIFTLPEYTVLNASISYDTKKFRIGAKMDNLTDKHYWIGYSTMNPQKTRSITGSIAFKF</sequence>
<dbReference type="GO" id="GO:0038023">
    <property type="term" value="F:signaling receptor activity"/>
    <property type="evidence" value="ECO:0007669"/>
    <property type="project" value="InterPro"/>
</dbReference>
<dbReference type="SUPFAM" id="SSF56935">
    <property type="entry name" value="Porins"/>
    <property type="match status" value="1"/>
</dbReference>
<evidence type="ECO:0000256" key="10">
    <source>
        <dbReference type="ARBA" id="ARBA00023077"/>
    </source>
</evidence>
<keyword evidence="20" id="KW-1185">Reference proteome</keyword>
<evidence type="ECO:0000256" key="9">
    <source>
        <dbReference type="ARBA" id="ARBA00023065"/>
    </source>
</evidence>
<evidence type="ECO:0000256" key="14">
    <source>
        <dbReference type="PROSITE-ProRule" id="PRU01360"/>
    </source>
</evidence>
<keyword evidence="3 14" id="KW-0813">Transport</keyword>
<evidence type="ECO:0000256" key="13">
    <source>
        <dbReference type="ARBA" id="ARBA00023237"/>
    </source>
</evidence>
<dbReference type="InterPro" id="IPR008969">
    <property type="entry name" value="CarboxyPept-like_regulatory"/>
</dbReference>
<keyword evidence="10 15" id="KW-0798">TonB box</keyword>
<accession>A0A2P8GPC5</accession>
<keyword evidence="5" id="KW-0410">Iron transport</keyword>
<keyword evidence="13 14" id="KW-0998">Cell outer membrane</keyword>
<comment type="subcellular location">
    <subcellularLocation>
        <location evidence="1 14">Cell outer membrane</location>
        <topology evidence="1 14">Multi-pass membrane protein</topology>
    </subcellularLocation>
</comment>
<dbReference type="EMBL" id="PYGK01000001">
    <property type="protein sequence ID" value="PSL35817.1"/>
    <property type="molecule type" value="Genomic_DNA"/>
</dbReference>
<organism evidence="19 20">
    <name type="scientific">Chitinophaga ginsengisoli</name>
    <dbReference type="NCBI Taxonomy" id="363837"/>
    <lineage>
        <taxon>Bacteria</taxon>
        <taxon>Pseudomonadati</taxon>
        <taxon>Bacteroidota</taxon>
        <taxon>Chitinophagia</taxon>
        <taxon>Chitinophagales</taxon>
        <taxon>Chitinophagaceae</taxon>
        <taxon>Chitinophaga</taxon>
    </lineage>
</organism>
<keyword evidence="7 16" id="KW-0732">Signal</keyword>
<feature type="chain" id="PRO_5015183430" evidence="16">
    <location>
        <begin position="29"/>
        <end position="809"/>
    </location>
</feature>
<dbReference type="AlphaFoldDB" id="A0A2P8GPC5"/>
<dbReference type="PROSITE" id="PS51257">
    <property type="entry name" value="PROKAR_LIPOPROTEIN"/>
    <property type="match status" value="1"/>
</dbReference>
<keyword evidence="8" id="KW-0408">Iron</keyword>
<dbReference type="CDD" id="cd01347">
    <property type="entry name" value="ligand_gated_channel"/>
    <property type="match status" value="1"/>
</dbReference>
<evidence type="ECO:0000256" key="4">
    <source>
        <dbReference type="ARBA" id="ARBA00022452"/>
    </source>
</evidence>
<comment type="caution">
    <text evidence="19">The sequence shown here is derived from an EMBL/GenBank/DDBJ whole genome shotgun (WGS) entry which is preliminary data.</text>
</comment>
<dbReference type="Gene3D" id="2.60.40.1120">
    <property type="entry name" value="Carboxypeptidase-like, regulatory domain"/>
    <property type="match status" value="1"/>
</dbReference>
<dbReference type="InterPro" id="IPR010105">
    <property type="entry name" value="TonB_sidphr_rcpt"/>
</dbReference>
<reference evidence="19 20" key="1">
    <citation type="submission" date="2018-03" db="EMBL/GenBank/DDBJ databases">
        <title>Genomic Encyclopedia of Archaeal and Bacterial Type Strains, Phase II (KMG-II): from individual species to whole genera.</title>
        <authorList>
            <person name="Goeker M."/>
        </authorList>
    </citation>
    <scope>NUCLEOTIDE SEQUENCE [LARGE SCALE GENOMIC DNA]</scope>
    <source>
        <strain evidence="19 20">DSM 18107</strain>
    </source>
</reference>
<dbReference type="InterPro" id="IPR037066">
    <property type="entry name" value="Plug_dom_sf"/>
</dbReference>
<dbReference type="InterPro" id="IPR012910">
    <property type="entry name" value="Plug_dom"/>
</dbReference>
<evidence type="ECO:0000259" key="17">
    <source>
        <dbReference type="Pfam" id="PF00593"/>
    </source>
</evidence>
<dbReference type="GO" id="GO:0015891">
    <property type="term" value="P:siderophore transport"/>
    <property type="evidence" value="ECO:0007669"/>
    <property type="project" value="InterPro"/>
</dbReference>
<evidence type="ECO:0000256" key="5">
    <source>
        <dbReference type="ARBA" id="ARBA00022496"/>
    </source>
</evidence>
<dbReference type="InterPro" id="IPR036942">
    <property type="entry name" value="Beta-barrel_TonB_sf"/>
</dbReference>
<evidence type="ECO:0000256" key="11">
    <source>
        <dbReference type="ARBA" id="ARBA00023136"/>
    </source>
</evidence>
<evidence type="ECO:0000313" key="20">
    <source>
        <dbReference type="Proteomes" id="UP000240978"/>
    </source>
</evidence>
<dbReference type="Pfam" id="PF07715">
    <property type="entry name" value="Plug"/>
    <property type="match status" value="1"/>
</dbReference>
<dbReference type="Gene3D" id="2.40.170.20">
    <property type="entry name" value="TonB-dependent receptor, beta-barrel domain"/>
    <property type="match status" value="1"/>
</dbReference>